<keyword evidence="7" id="KW-1185">Reference proteome</keyword>
<accession>A0ABS1QDC9</accession>
<keyword evidence="1" id="KW-0805">Transcription regulation</keyword>
<feature type="transmembrane region" description="Helical" evidence="4">
    <location>
        <begin position="74"/>
        <end position="91"/>
    </location>
</feature>
<protein>
    <submittedName>
        <fullName evidence="6">AraC family transcriptional regulator</fullName>
    </submittedName>
</protein>
<proteinExistence type="predicted"/>
<dbReference type="PANTHER" id="PTHR43280:SF29">
    <property type="entry name" value="ARAC-FAMILY TRANSCRIPTIONAL REGULATOR"/>
    <property type="match status" value="1"/>
</dbReference>
<dbReference type="Pfam" id="PF12833">
    <property type="entry name" value="HTH_18"/>
    <property type="match status" value="1"/>
</dbReference>
<evidence type="ECO:0000256" key="3">
    <source>
        <dbReference type="ARBA" id="ARBA00023163"/>
    </source>
</evidence>
<name>A0ABS1QDC9_9FLAO</name>
<evidence type="ECO:0000256" key="4">
    <source>
        <dbReference type="SAM" id="Phobius"/>
    </source>
</evidence>
<keyword evidence="2" id="KW-0238">DNA-binding</keyword>
<feature type="transmembrane region" description="Helical" evidence="4">
    <location>
        <begin position="21"/>
        <end position="41"/>
    </location>
</feature>
<dbReference type="EMBL" id="JAELVM010000001">
    <property type="protein sequence ID" value="MBL1220620.1"/>
    <property type="molecule type" value="Genomic_DNA"/>
</dbReference>
<dbReference type="InterPro" id="IPR018060">
    <property type="entry name" value="HTH_AraC"/>
</dbReference>
<feature type="transmembrane region" description="Helical" evidence="4">
    <location>
        <begin position="123"/>
        <end position="142"/>
    </location>
</feature>
<dbReference type="PROSITE" id="PS01124">
    <property type="entry name" value="HTH_ARAC_FAMILY_2"/>
    <property type="match status" value="1"/>
</dbReference>
<dbReference type="Gene3D" id="1.10.10.60">
    <property type="entry name" value="Homeodomain-like"/>
    <property type="match status" value="1"/>
</dbReference>
<evidence type="ECO:0000256" key="1">
    <source>
        <dbReference type="ARBA" id="ARBA00023015"/>
    </source>
</evidence>
<feature type="transmembrane region" description="Helical" evidence="4">
    <location>
        <begin position="47"/>
        <end position="67"/>
    </location>
</feature>
<dbReference type="InterPro" id="IPR009057">
    <property type="entry name" value="Homeodomain-like_sf"/>
</dbReference>
<evidence type="ECO:0000256" key="2">
    <source>
        <dbReference type="ARBA" id="ARBA00023125"/>
    </source>
</evidence>
<keyword evidence="4" id="KW-0812">Transmembrane</keyword>
<keyword evidence="4" id="KW-0472">Membrane</keyword>
<keyword evidence="3" id="KW-0804">Transcription</keyword>
<feature type="domain" description="HTH araC/xylS-type" evidence="5">
    <location>
        <begin position="240"/>
        <end position="344"/>
    </location>
</feature>
<dbReference type="Proteomes" id="UP000661696">
    <property type="component" value="Unassembled WGS sequence"/>
</dbReference>
<organism evidence="6 7">
    <name type="scientific">Chryseobacterium endalhagicum</name>
    <dbReference type="NCBI Taxonomy" id="2797638"/>
    <lineage>
        <taxon>Bacteria</taxon>
        <taxon>Pseudomonadati</taxon>
        <taxon>Bacteroidota</taxon>
        <taxon>Flavobacteriia</taxon>
        <taxon>Flavobacteriales</taxon>
        <taxon>Weeksellaceae</taxon>
        <taxon>Chryseobacterium group</taxon>
        <taxon>Chryseobacterium</taxon>
    </lineage>
</organism>
<reference evidence="6 7" key="1">
    <citation type="submission" date="2020-12" db="EMBL/GenBank/DDBJ databases">
        <title>Chryseobacterium endoalhailicus sp. nov., isolated from seed of leguminous plant.</title>
        <authorList>
            <person name="Zhang X."/>
        </authorList>
    </citation>
    <scope>NUCLEOTIDE SEQUENCE [LARGE SCALE GENOMIC DNA]</scope>
    <source>
        <strain evidence="6 7">L7</strain>
    </source>
</reference>
<dbReference type="SUPFAM" id="SSF46689">
    <property type="entry name" value="Homeodomain-like"/>
    <property type="match status" value="1"/>
</dbReference>
<feature type="transmembrane region" description="Helical" evidence="4">
    <location>
        <begin position="154"/>
        <end position="176"/>
    </location>
</feature>
<comment type="caution">
    <text evidence="6">The sequence shown here is derived from an EMBL/GenBank/DDBJ whole genome shotgun (WGS) entry which is preliminary data.</text>
</comment>
<evidence type="ECO:0000313" key="7">
    <source>
        <dbReference type="Proteomes" id="UP000661696"/>
    </source>
</evidence>
<dbReference type="PANTHER" id="PTHR43280">
    <property type="entry name" value="ARAC-FAMILY TRANSCRIPTIONAL REGULATOR"/>
    <property type="match status" value="1"/>
</dbReference>
<sequence>MMVADNEFVNTSVEALKRKLISQYVNLMSGILLGYALVFYFVIKDTFFAACMLAYSVLMFYTFMIIRKSYNIKVLVHLYMTYAPLFAGFVMLDFWKYSAATAMWLLPVPLGAHVFLGKKYIYIYSLYIFLIIVAVSVLNKFFTFDYFSLDDVKVMVVSDTFVGLSNLAVFMLLLYYNEKIRKVEIEENIFNKLKFSGTNSRSQMNDSSINAKTDAAETVEKDKEVFSEQENTEKYAALFEEVKDIVENKAYFTDVDFTISQLSNMLKSNNLYISKSIRLNGFSNFNHYLNTCRIENVKKLLYENDISRVTLMYIYTESGFSNQSTFNRVFKQIEGITPSEFIATIKTDKDSSPTDM</sequence>
<dbReference type="RefSeq" id="WP_202089942.1">
    <property type="nucleotide sequence ID" value="NZ_JAELVM010000001.1"/>
</dbReference>
<feature type="transmembrane region" description="Helical" evidence="4">
    <location>
        <begin position="97"/>
        <end position="116"/>
    </location>
</feature>
<gene>
    <name evidence="6" type="ORF">JET18_07205</name>
</gene>
<keyword evidence="4" id="KW-1133">Transmembrane helix</keyword>
<dbReference type="SMART" id="SM00342">
    <property type="entry name" value="HTH_ARAC"/>
    <property type="match status" value="1"/>
</dbReference>
<evidence type="ECO:0000313" key="6">
    <source>
        <dbReference type="EMBL" id="MBL1220620.1"/>
    </source>
</evidence>
<evidence type="ECO:0000259" key="5">
    <source>
        <dbReference type="PROSITE" id="PS01124"/>
    </source>
</evidence>